<feature type="compositionally biased region" description="Polar residues" evidence="1">
    <location>
        <begin position="32"/>
        <end position="54"/>
    </location>
</feature>
<name>A0A3M7EIL9_HORWE</name>
<evidence type="ECO:0000313" key="3">
    <source>
        <dbReference type="Proteomes" id="UP000269276"/>
    </source>
</evidence>
<evidence type="ECO:0000256" key="1">
    <source>
        <dbReference type="SAM" id="MobiDB-lite"/>
    </source>
</evidence>
<proteinExistence type="predicted"/>
<dbReference type="EMBL" id="QWIP01000042">
    <property type="protein sequence ID" value="RMY76257.1"/>
    <property type="molecule type" value="Genomic_DNA"/>
</dbReference>
<dbReference type="OrthoDB" id="3908905at2759"/>
<dbReference type="VEuPathDB" id="FungiDB:BTJ68_14211"/>
<protein>
    <submittedName>
        <fullName evidence="2">Uncharacterized protein</fullName>
    </submittedName>
</protein>
<organism evidence="2 3">
    <name type="scientific">Hortaea werneckii</name>
    <name type="common">Black yeast</name>
    <name type="synonym">Cladosporium werneckii</name>
    <dbReference type="NCBI Taxonomy" id="91943"/>
    <lineage>
        <taxon>Eukaryota</taxon>
        <taxon>Fungi</taxon>
        <taxon>Dikarya</taxon>
        <taxon>Ascomycota</taxon>
        <taxon>Pezizomycotina</taxon>
        <taxon>Dothideomycetes</taxon>
        <taxon>Dothideomycetidae</taxon>
        <taxon>Mycosphaerellales</taxon>
        <taxon>Teratosphaeriaceae</taxon>
        <taxon>Hortaea</taxon>
    </lineage>
</organism>
<dbReference type="Proteomes" id="UP000269276">
    <property type="component" value="Unassembled WGS sequence"/>
</dbReference>
<comment type="caution">
    <text evidence="2">The sequence shown here is derived from an EMBL/GenBank/DDBJ whole genome shotgun (WGS) entry which is preliminary data.</text>
</comment>
<accession>A0A3M7EIL9</accession>
<dbReference type="AlphaFoldDB" id="A0A3M7EIL9"/>
<reference evidence="2 3" key="1">
    <citation type="journal article" date="2018" name="BMC Genomics">
        <title>Genomic evidence for intraspecific hybridization in a clonal and extremely halotolerant yeast.</title>
        <authorList>
            <person name="Gostincar C."/>
            <person name="Stajich J.E."/>
            <person name="Zupancic J."/>
            <person name="Zalar P."/>
            <person name="Gunde-Cimerman N."/>
        </authorList>
    </citation>
    <scope>NUCLEOTIDE SEQUENCE [LARGE SCALE GENOMIC DNA]</scope>
    <source>
        <strain evidence="2 3">EXF-2682</strain>
    </source>
</reference>
<gene>
    <name evidence="2" type="ORF">D0863_02070</name>
</gene>
<sequence>MDEAPKQSHQAAHSSQGSATDTETLGLAPANQDESQYRLSPTGSPHNPHDTNAPSAHGTDSKAVAPDSSEGSFVDEGLASKESLQRRAVSGINDNGKDANPSDTTTTADDIIKVKESDALLTLQRTYGMMLEMQRELFDLQQRHLAKTRAIFADIERLLQG</sequence>
<evidence type="ECO:0000313" key="2">
    <source>
        <dbReference type="EMBL" id="RMY76257.1"/>
    </source>
</evidence>
<feature type="region of interest" description="Disordered" evidence="1">
    <location>
        <begin position="1"/>
        <end position="106"/>
    </location>
</feature>
<feature type="compositionally biased region" description="Low complexity" evidence="1">
    <location>
        <begin position="7"/>
        <end position="19"/>
    </location>
</feature>